<feature type="domain" description="HTH asnC-type" evidence="4">
    <location>
        <begin position="3"/>
        <end position="64"/>
    </location>
</feature>
<dbReference type="GO" id="GO:0005829">
    <property type="term" value="C:cytosol"/>
    <property type="evidence" value="ECO:0007669"/>
    <property type="project" value="TreeGrafter"/>
</dbReference>
<reference evidence="5 6" key="1">
    <citation type="journal article" date="2014" name="Front. Microbiol.">
        <title>Population and genomic analysis of the genus Halorubrum.</title>
        <authorList>
            <person name="Fullmer M.S."/>
            <person name="Soucy S.M."/>
            <person name="Swithers K.S."/>
            <person name="Makkay A.M."/>
            <person name="Wheeler R."/>
            <person name="Ventosa A."/>
            <person name="Gogarten J.P."/>
            <person name="Papke R.T."/>
        </authorList>
    </citation>
    <scope>NUCLEOTIDE SEQUENCE [LARGE SCALE GENOMIC DNA]</scope>
    <source>
        <strain evidence="5 6">C49</strain>
    </source>
</reference>
<dbReference type="AlphaFoldDB" id="A0A2G1WGV3"/>
<dbReference type="GO" id="GO:0043200">
    <property type="term" value="P:response to amino acid"/>
    <property type="evidence" value="ECO:0007669"/>
    <property type="project" value="TreeGrafter"/>
</dbReference>
<comment type="caution">
    <text evidence="5">The sequence shown here is derived from an EMBL/GenBank/DDBJ whole genome shotgun (WGS) entry which is preliminary data.</text>
</comment>
<dbReference type="PROSITE" id="PS50956">
    <property type="entry name" value="HTH_ASNC_2"/>
    <property type="match status" value="1"/>
</dbReference>
<dbReference type="SMART" id="SM00344">
    <property type="entry name" value="HTH_ASNC"/>
    <property type="match status" value="1"/>
</dbReference>
<dbReference type="Proteomes" id="UP000222824">
    <property type="component" value="Unassembled WGS sequence"/>
</dbReference>
<evidence type="ECO:0000256" key="2">
    <source>
        <dbReference type="ARBA" id="ARBA00023125"/>
    </source>
</evidence>
<dbReference type="Gene3D" id="1.10.10.10">
    <property type="entry name" value="Winged helix-like DNA-binding domain superfamily/Winged helix DNA-binding domain"/>
    <property type="match status" value="1"/>
</dbReference>
<dbReference type="Pfam" id="PF01037">
    <property type="entry name" value="AsnC_trans_reg"/>
    <property type="match status" value="1"/>
</dbReference>
<dbReference type="Gene3D" id="3.30.70.920">
    <property type="match status" value="1"/>
</dbReference>
<evidence type="ECO:0000313" key="5">
    <source>
        <dbReference type="EMBL" id="PHQ38214.1"/>
    </source>
</evidence>
<evidence type="ECO:0000256" key="1">
    <source>
        <dbReference type="ARBA" id="ARBA00023015"/>
    </source>
</evidence>
<evidence type="ECO:0000313" key="6">
    <source>
        <dbReference type="Proteomes" id="UP000222824"/>
    </source>
</evidence>
<keyword evidence="3" id="KW-0804">Transcription</keyword>
<sequence length="151" mass="16357">MAYENLDTELVNALLGNGRESLRSLGDQLDVSVTTVSNHLADLEDAGAIEGYTPIVDYSKLGYDVTAILQLKVDGPGLPDITDALRDEPQMVSVYETTGDYDIIAIGKFTDSDDMNNQIKRILADADVQESNTSVVLNTVSEHTQFSVGDD</sequence>
<protein>
    <submittedName>
        <fullName evidence="5">AsnC family transcriptional regulator</fullName>
    </submittedName>
</protein>
<dbReference type="Pfam" id="PF13412">
    <property type="entry name" value="HTH_24"/>
    <property type="match status" value="1"/>
</dbReference>
<dbReference type="OrthoDB" id="6995at2157"/>
<dbReference type="InterPro" id="IPR036388">
    <property type="entry name" value="WH-like_DNA-bd_sf"/>
</dbReference>
<keyword evidence="6" id="KW-1185">Reference proteome</keyword>
<dbReference type="PANTHER" id="PTHR30154">
    <property type="entry name" value="LEUCINE-RESPONSIVE REGULATORY PROTEIN"/>
    <property type="match status" value="1"/>
</dbReference>
<dbReference type="RefSeq" id="WP_099255963.1">
    <property type="nucleotide sequence ID" value="NZ_NHOA01000113.1"/>
</dbReference>
<keyword evidence="1" id="KW-0805">Transcription regulation</keyword>
<evidence type="ECO:0000259" key="4">
    <source>
        <dbReference type="PROSITE" id="PS50956"/>
    </source>
</evidence>
<keyword evidence="2" id="KW-0238">DNA-binding</keyword>
<dbReference type="GO" id="GO:0043565">
    <property type="term" value="F:sequence-specific DNA binding"/>
    <property type="evidence" value="ECO:0007669"/>
    <property type="project" value="InterPro"/>
</dbReference>
<dbReference type="NCBIfam" id="NF041396">
    <property type="entry name" value="TranRegLrp_Halo"/>
    <property type="match status" value="1"/>
</dbReference>
<name>A0A2G1WGV3_9EURY</name>
<dbReference type="InterPro" id="IPR019887">
    <property type="entry name" value="Tscrpt_reg_AsnC/Lrp_C"/>
</dbReference>
<dbReference type="SUPFAM" id="SSF46785">
    <property type="entry name" value="Winged helix' DNA-binding domain"/>
    <property type="match status" value="1"/>
</dbReference>
<dbReference type="InterPro" id="IPR011008">
    <property type="entry name" value="Dimeric_a/b-barrel"/>
</dbReference>
<proteinExistence type="predicted"/>
<dbReference type="SUPFAM" id="SSF54909">
    <property type="entry name" value="Dimeric alpha+beta barrel"/>
    <property type="match status" value="1"/>
</dbReference>
<gene>
    <name evidence="5" type="ORF">DJ69_12725</name>
</gene>
<dbReference type="PANTHER" id="PTHR30154:SF34">
    <property type="entry name" value="TRANSCRIPTIONAL REGULATOR AZLB"/>
    <property type="match status" value="1"/>
</dbReference>
<accession>A0A2G1WGV3</accession>
<dbReference type="InterPro" id="IPR019888">
    <property type="entry name" value="Tscrpt_reg_AsnC-like"/>
</dbReference>
<dbReference type="InterPro" id="IPR053535">
    <property type="entry name" value="HTH_trans_regulator_Lrp"/>
</dbReference>
<dbReference type="EMBL" id="NHOA01000113">
    <property type="protein sequence ID" value="PHQ38214.1"/>
    <property type="molecule type" value="Genomic_DNA"/>
</dbReference>
<dbReference type="InterPro" id="IPR036390">
    <property type="entry name" value="WH_DNA-bd_sf"/>
</dbReference>
<dbReference type="InterPro" id="IPR000485">
    <property type="entry name" value="AsnC-type_HTH_dom"/>
</dbReference>
<organism evidence="5 6">
    <name type="scientific">Halorubrum persicum</name>
    <dbReference type="NCBI Taxonomy" id="1383844"/>
    <lineage>
        <taxon>Archaea</taxon>
        <taxon>Methanobacteriati</taxon>
        <taxon>Methanobacteriota</taxon>
        <taxon>Stenosarchaea group</taxon>
        <taxon>Halobacteria</taxon>
        <taxon>Halobacteriales</taxon>
        <taxon>Haloferacaceae</taxon>
        <taxon>Halorubrum</taxon>
    </lineage>
</organism>
<evidence type="ECO:0000256" key="3">
    <source>
        <dbReference type="ARBA" id="ARBA00023163"/>
    </source>
</evidence>